<comment type="caution">
    <text evidence="1">The sequence shown here is derived from an EMBL/GenBank/DDBJ whole genome shotgun (WGS) entry which is preliminary data.</text>
</comment>
<sequence length="411" mass="43507">MTESAELEAARYLLSATAVRERSAMLFSRIENGSSEHFSFDPAAMPAIADRVAAVTRERYPDLAVPLHARFRHFESPGLDRFASLAAARAWSTPEEAARAMGDLAIVSVLLDAGAGPAWRYREAATGEVAGRSEGLALASFAMFAAGSFSAVPADPLRADAAALELVSAEEFASGFQITPDNPLEGAEGRRELLARLAEATRAAPDLFATEDDPRPGGLIDALAAEAEDGELPASAILDMVLEGLAPIWPSRLELGGIALGDAWRHPALGDGTPGSDIVPFHKLSTWLSLSLIEPLVIRGVDVVDLDALPGLAEYRNGGLFVDGGALRLREPQTAPLPVDHPLIVEWRAATVTLLDRLAPMVRERLDATPEALPLAAILEGGTWATGRLLAAEARPDRTPPIAIVSDGTVF</sequence>
<dbReference type="PANTHER" id="PTHR31687:SF3">
    <property type="entry name" value="PROTEIN URG3"/>
    <property type="match status" value="1"/>
</dbReference>
<dbReference type="InterPro" id="IPR012469">
    <property type="entry name" value="DUF1688"/>
</dbReference>
<dbReference type="PANTHER" id="PTHR31687">
    <property type="match status" value="1"/>
</dbReference>
<evidence type="ECO:0000313" key="2">
    <source>
        <dbReference type="Proteomes" id="UP000249590"/>
    </source>
</evidence>
<gene>
    <name evidence="1" type="ORF">DLJ53_19870</name>
</gene>
<organism evidence="1 2">
    <name type="scientific">Acuticoccus sediminis</name>
    <dbReference type="NCBI Taxonomy" id="2184697"/>
    <lineage>
        <taxon>Bacteria</taxon>
        <taxon>Pseudomonadati</taxon>
        <taxon>Pseudomonadota</taxon>
        <taxon>Alphaproteobacteria</taxon>
        <taxon>Hyphomicrobiales</taxon>
        <taxon>Amorphaceae</taxon>
        <taxon>Acuticoccus</taxon>
    </lineage>
</organism>
<dbReference type="AlphaFoldDB" id="A0A8B2NN04"/>
<keyword evidence="2" id="KW-1185">Reference proteome</keyword>
<evidence type="ECO:0000313" key="1">
    <source>
        <dbReference type="EMBL" id="RAH99990.1"/>
    </source>
</evidence>
<accession>A0A8B2NN04</accession>
<dbReference type="RefSeq" id="WP_111348455.1">
    <property type="nucleotide sequence ID" value="NZ_QHHQ01000004.1"/>
</dbReference>
<dbReference type="Pfam" id="PF07958">
    <property type="entry name" value="DUF1688"/>
    <property type="match status" value="1"/>
</dbReference>
<name>A0A8B2NN04_9HYPH</name>
<dbReference type="OrthoDB" id="9779699at2"/>
<dbReference type="EMBL" id="QHHQ01000004">
    <property type="protein sequence ID" value="RAH99990.1"/>
    <property type="molecule type" value="Genomic_DNA"/>
</dbReference>
<protein>
    <submittedName>
        <fullName evidence="1">DUF1688 domain-containing protein</fullName>
    </submittedName>
</protein>
<reference evidence="1 2" key="1">
    <citation type="submission" date="2018-05" db="EMBL/GenBank/DDBJ databases">
        <title>Acuticoccus sediminis sp. nov., isolated from deep-sea sediment of Indian Ocean.</title>
        <authorList>
            <person name="Liu X."/>
            <person name="Lai Q."/>
            <person name="Du Y."/>
            <person name="Sun F."/>
            <person name="Zhang X."/>
            <person name="Wang S."/>
            <person name="Shao Z."/>
        </authorList>
    </citation>
    <scope>NUCLEOTIDE SEQUENCE [LARGE SCALE GENOMIC DNA]</scope>
    <source>
        <strain evidence="1 2">PTG4-2</strain>
    </source>
</reference>
<proteinExistence type="predicted"/>
<dbReference type="Proteomes" id="UP000249590">
    <property type="component" value="Unassembled WGS sequence"/>
</dbReference>